<evidence type="ECO:0000313" key="3">
    <source>
        <dbReference type="Proteomes" id="UP000307808"/>
    </source>
</evidence>
<reference evidence="2 3" key="1">
    <citation type="submission" date="2019-04" db="EMBL/GenBank/DDBJ databases">
        <authorList>
            <person name="Dong K."/>
        </authorList>
    </citation>
    <scope>NUCLEOTIDE SEQUENCE [LARGE SCALE GENOMIC DNA]</scope>
    <source>
        <strain evidence="3">dk3543</strain>
    </source>
</reference>
<dbReference type="Proteomes" id="UP000307808">
    <property type="component" value="Unassembled WGS sequence"/>
</dbReference>
<feature type="transmembrane region" description="Helical" evidence="1">
    <location>
        <begin position="12"/>
        <end position="40"/>
    </location>
</feature>
<comment type="caution">
    <text evidence="2">The sequence shown here is derived from an EMBL/GenBank/DDBJ whole genome shotgun (WGS) entry which is preliminary data.</text>
</comment>
<feature type="transmembrane region" description="Helical" evidence="1">
    <location>
        <begin position="165"/>
        <end position="195"/>
    </location>
</feature>
<evidence type="ECO:0000256" key="1">
    <source>
        <dbReference type="SAM" id="Phobius"/>
    </source>
</evidence>
<dbReference type="AlphaFoldDB" id="A0A4U2YSM7"/>
<proteinExistence type="predicted"/>
<organism evidence="2 3">
    <name type="scientific">Nocardioides jishulii</name>
    <dbReference type="NCBI Taxonomy" id="2575440"/>
    <lineage>
        <taxon>Bacteria</taxon>
        <taxon>Bacillati</taxon>
        <taxon>Actinomycetota</taxon>
        <taxon>Actinomycetes</taxon>
        <taxon>Propionibacteriales</taxon>
        <taxon>Nocardioidaceae</taxon>
        <taxon>Nocardioides</taxon>
    </lineage>
</organism>
<protein>
    <submittedName>
        <fullName evidence="2">Uncharacterized protein</fullName>
    </submittedName>
</protein>
<evidence type="ECO:0000313" key="2">
    <source>
        <dbReference type="EMBL" id="TKI63984.1"/>
    </source>
</evidence>
<feature type="transmembrane region" description="Helical" evidence="1">
    <location>
        <begin position="95"/>
        <end position="112"/>
    </location>
</feature>
<keyword evidence="1" id="KW-1133">Transmembrane helix</keyword>
<keyword evidence="3" id="KW-1185">Reference proteome</keyword>
<accession>A0A4U2YSM7</accession>
<name>A0A4U2YSM7_9ACTN</name>
<feature type="transmembrane region" description="Helical" evidence="1">
    <location>
        <begin position="118"/>
        <end position="135"/>
    </location>
</feature>
<dbReference type="EMBL" id="SZPY01000001">
    <property type="protein sequence ID" value="TKI63984.1"/>
    <property type="molecule type" value="Genomic_DNA"/>
</dbReference>
<keyword evidence="1" id="KW-0812">Transmembrane</keyword>
<dbReference type="RefSeq" id="WP_137064448.1">
    <property type="nucleotide sequence ID" value="NZ_CP040748.1"/>
</dbReference>
<gene>
    <name evidence="2" type="ORF">FC770_02045</name>
</gene>
<sequence>MTWGTIGGLATVASAILGWVSFGHLAALLGVEILASLWFARLRTRESRGPVTNPHAKEQAHTVKVGGQEVERVFRPVQGEPLSTEDRHWLADNNAIVLGGGGAMAIFAGVMADPSFFTGVQLLVLAALATQMVVAEHRRHTSWVSAGHGATADPTVQMNHEYWRLLVFVGFMFAMALFFGAPRFLAVAFAVTLLLTDQALEGKREQWSGEAAPTA</sequence>
<keyword evidence="1" id="KW-0472">Membrane</keyword>